<dbReference type="Proteomes" id="UP000054498">
    <property type="component" value="Unassembled WGS sequence"/>
</dbReference>
<evidence type="ECO:0000256" key="1">
    <source>
        <dbReference type="SAM" id="MobiDB-lite"/>
    </source>
</evidence>
<dbReference type="KEGG" id="mng:MNEG_14977"/>
<organism evidence="2 3">
    <name type="scientific">Monoraphidium neglectum</name>
    <dbReference type="NCBI Taxonomy" id="145388"/>
    <lineage>
        <taxon>Eukaryota</taxon>
        <taxon>Viridiplantae</taxon>
        <taxon>Chlorophyta</taxon>
        <taxon>core chlorophytes</taxon>
        <taxon>Chlorophyceae</taxon>
        <taxon>CS clade</taxon>
        <taxon>Sphaeropleales</taxon>
        <taxon>Selenastraceae</taxon>
        <taxon>Monoraphidium</taxon>
    </lineage>
</organism>
<protein>
    <submittedName>
        <fullName evidence="2">Uncharacterized protein</fullName>
    </submittedName>
</protein>
<dbReference type="OrthoDB" id="545265at2759"/>
<dbReference type="AlphaFoldDB" id="A0A0D2IYK5"/>
<gene>
    <name evidence="2" type="ORF">MNEG_14977</name>
</gene>
<dbReference type="GeneID" id="25732592"/>
<sequence>MEGVEVDLFDPQLALQGIWVFRSALDVERPLFLEQQRRAQEAVQASAAAAEEALRAERRAQREQQLQELLAWAQAGQQHFESYISHVKRQIERQRELLGRRGGDGDGNGGGDGRGGVDGGGADGGGGRARGSGAEGER</sequence>
<reference evidence="2 3" key="1">
    <citation type="journal article" date="2013" name="BMC Genomics">
        <title>Reconstruction of the lipid metabolism for the microalga Monoraphidium neglectum from its genome sequence reveals characteristics suitable for biofuel production.</title>
        <authorList>
            <person name="Bogen C."/>
            <person name="Al-Dilaimi A."/>
            <person name="Albersmeier A."/>
            <person name="Wichmann J."/>
            <person name="Grundmann M."/>
            <person name="Rupp O."/>
            <person name="Lauersen K.J."/>
            <person name="Blifernez-Klassen O."/>
            <person name="Kalinowski J."/>
            <person name="Goesmann A."/>
            <person name="Mussgnug J.H."/>
            <person name="Kruse O."/>
        </authorList>
    </citation>
    <scope>NUCLEOTIDE SEQUENCE [LARGE SCALE GENOMIC DNA]</scope>
    <source>
        <strain evidence="2 3">SAG 48.87</strain>
    </source>
</reference>
<feature type="region of interest" description="Disordered" evidence="1">
    <location>
        <begin position="95"/>
        <end position="138"/>
    </location>
</feature>
<evidence type="ECO:0000313" key="3">
    <source>
        <dbReference type="Proteomes" id="UP000054498"/>
    </source>
</evidence>
<evidence type="ECO:0000313" key="2">
    <source>
        <dbReference type="EMBL" id="KIY92987.1"/>
    </source>
</evidence>
<dbReference type="EMBL" id="KK105138">
    <property type="protein sequence ID" value="KIY92987.1"/>
    <property type="molecule type" value="Genomic_DNA"/>
</dbReference>
<feature type="compositionally biased region" description="Gly residues" evidence="1">
    <location>
        <begin position="105"/>
        <end position="138"/>
    </location>
</feature>
<accession>A0A0D2IYK5</accession>
<dbReference type="RefSeq" id="XP_013892007.1">
    <property type="nucleotide sequence ID" value="XM_014036553.1"/>
</dbReference>
<feature type="compositionally biased region" description="Basic and acidic residues" evidence="1">
    <location>
        <begin position="95"/>
        <end position="104"/>
    </location>
</feature>
<name>A0A0D2IYK5_9CHLO</name>
<proteinExistence type="predicted"/>
<keyword evidence="3" id="KW-1185">Reference proteome</keyword>